<dbReference type="GO" id="GO:0005737">
    <property type="term" value="C:cytoplasm"/>
    <property type="evidence" value="ECO:0007669"/>
    <property type="project" value="UniProtKB-SubCell"/>
</dbReference>
<dbReference type="InterPro" id="IPR002178">
    <property type="entry name" value="PTS_EIIA_type-2_dom"/>
</dbReference>
<evidence type="ECO:0000256" key="9">
    <source>
        <dbReference type="ARBA" id="ARBA00041175"/>
    </source>
</evidence>
<dbReference type="EMBL" id="FOKY01000002">
    <property type="protein sequence ID" value="SFB74189.1"/>
    <property type="molecule type" value="Genomic_DNA"/>
</dbReference>
<keyword evidence="2" id="KW-0813">Transport</keyword>
<dbReference type="STRING" id="34097.SAMN02745150_00528"/>
<evidence type="ECO:0000256" key="10">
    <source>
        <dbReference type="ARBA" id="ARBA00042072"/>
    </source>
</evidence>
<feature type="domain" description="PTS EIIA type-2" evidence="11">
    <location>
        <begin position="7"/>
        <end position="149"/>
    </location>
</feature>
<evidence type="ECO:0000256" key="2">
    <source>
        <dbReference type="ARBA" id="ARBA00022448"/>
    </source>
</evidence>
<organism evidence="12 13">
    <name type="scientific">Brevinema andersonii</name>
    <dbReference type="NCBI Taxonomy" id="34097"/>
    <lineage>
        <taxon>Bacteria</taxon>
        <taxon>Pseudomonadati</taxon>
        <taxon>Spirochaetota</taxon>
        <taxon>Spirochaetia</taxon>
        <taxon>Brevinematales</taxon>
        <taxon>Brevinemataceae</taxon>
        <taxon>Brevinema</taxon>
    </lineage>
</organism>
<protein>
    <recommendedName>
        <fullName evidence="9">Ascorbate-specific PTS system EIIA component</fullName>
    </recommendedName>
    <alternativeName>
        <fullName evidence="10">Ascorbate-specific phosphotransferase enzyme IIA component</fullName>
    </alternativeName>
</protein>
<dbReference type="Pfam" id="PF00359">
    <property type="entry name" value="PTS_EIIA_2"/>
    <property type="match status" value="1"/>
</dbReference>
<comment type="subcellular location">
    <subcellularLocation>
        <location evidence="1">Cytoplasm</location>
    </subcellularLocation>
</comment>
<gene>
    <name evidence="12" type="ORF">SAMN02745150_00528</name>
</gene>
<keyword evidence="5" id="KW-0808">Transferase</keyword>
<dbReference type="PROSITE" id="PS51094">
    <property type="entry name" value="PTS_EIIA_TYPE_2"/>
    <property type="match status" value="1"/>
</dbReference>
<evidence type="ECO:0000256" key="1">
    <source>
        <dbReference type="ARBA" id="ARBA00004496"/>
    </source>
</evidence>
<proteinExistence type="predicted"/>
<dbReference type="OrthoDB" id="369398at2"/>
<name>A0A1I1DGS9_BREAD</name>
<dbReference type="GO" id="GO:0016301">
    <property type="term" value="F:kinase activity"/>
    <property type="evidence" value="ECO:0007669"/>
    <property type="project" value="UniProtKB-KW"/>
</dbReference>
<keyword evidence="6" id="KW-0598">Phosphotransferase system</keyword>
<dbReference type="PANTHER" id="PTHR36203:SF1">
    <property type="entry name" value="ASCORBATE-SPECIFIC PTS SYSTEM EIIA COMPONENT"/>
    <property type="match status" value="1"/>
</dbReference>
<evidence type="ECO:0000256" key="8">
    <source>
        <dbReference type="ARBA" id="ARBA00037387"/>
    </source>
</evidence>
<evidence type="ECO:0000256" key="6">
    <source>
        <dbReference type="ARBA" id="ARBA00022683"/>
    </source>
</evidence>
<dbReference type="SUPFAM" id="SSF55804">
    <property type="entry name" value="Phoshotransferase/anion transport protein"/>
    <property type="match status" value="1"/>
</dbReference>
<keyword evidence="7" id="KW-0418">Kinase</keyword>
<dbReference type="GO" id="GO:0009401">
    <property type="term" value="P:phosphoenolpyruvate-dependent sugar phosphotransferase system"/>
    <property type="evidence" value="ECO:0007669"/>
    <property type="project" value="UniProtKB-KW"/>
</dbReference>
<evidence type="ECO:0000256" key="5">
    <source>
        <dbReference type="ARBA" id="ARBA00022679"/>
    </source>
</evidence>
<reference evidence="13" key="1">
    <citation type="submission" date="2016-10" db="EMBL/GenBank/DDBJ databases">
        <authorList>
            <person name="Varghese N."/>
            <person name="Submissions S."/>
        </authorList>
    </citation>
    <scope>NUCLEOTIDE SEQUENCE [LARGE SCALE GENOMIC DNA]</scope>
    <source>
        <strain evidence="13">ATCC 43811</strain>
    </source>
</reference>
<dbReference type="Proteomes" id="UP000240042">
    <property type="component" value="Unassembled WGS sequence"/>
</dbReference>
<sequence>MPSLSEQLKTLNSVKIIDNTESWKSALDICFTPLLQNNYIQSQYVDAVKKISKDLHFHYLIAPGVGMPHARPEHGVNKTGISILIIRNGILFGDHNNNPIFCLLGLAGNEDNSHTDLIMDIAELFSDEILLNKLKIAESVTDVIHAISK</sequence>
<evidence type="ECO:0000256" key="3">
    <source>
        <dbReference type="ARBA" id="ARBA00022490"/>
    </source>
</evidence>
<keyword evidence="3" id="KW-0963">Cytoplasm</keyword>
<comment type="function">
    <text evidence="8">The phosphoenolpyruvate-dependent sugar phosphotransferase system (sugar PTS), a major carbohydrate active transport system, catalyzes the phosphorylation of incoming sugar substrates concomitantly with their translocation across the cell membrane. The enzyme II UlaABC PTS system is involved in ascorbate transport.</text>
</comment>
<dbReference type="Gene3D" id="3.40.930.10">
    <property type="entry name" value="Mannitol-specific EII, Chain A"/>
    <property type="match status" value="1"/>
</dbReference>
<keyword evidence="4" id="KW-0597">Phosphoprotein</keyword>
<evidence type="ECO:0000313" key="13">
    <source>
        <dbReference type="Proteomes" id="UP000240042"/>
    </source>
</evidence>
<dbReference type="AlphaFoldDB" id="A0A1I1DGS9"/>
<evidence type="ECO:0000313" key="12">
    <source>
        <dbReference type="EMBL" id="SFB74189.1"/>
    </source>
</evidence>
<accession>A0A1I1DGS9</accession>
<dbReference type="RefSeq" id="WP_092318322.1">
    <property type="nucleotide sequence ID" value="NZ_FOKY01000002.1"/>
</dbReference>
<evidence type="ECO:0000259" key="11">
    <source>
        <dbReference type="PROSITE" id="PS51094"/>
    </source>
</evidence>
<evidence type="ECO:0000256" key="4">
    <source>
        <dbReference type="ARBA" id="ARBA00022553"/>
    </source>
</evidence>
<dbReference type="InterPro" id="IPR051351">
    <property type="entry name" value="Ascorbate-PTS_EIIA_comp"/>
</dbReference>
<dbReference type="PANTHER" id="PTHR36203">
    <property type="entry name" value="ASCORBATE-SPECIFIC PTS SYSTEM EIIA COMPONENT"/>
    <property type="match status" value="1"/>
</dbReference>
<evidence type="ECO:0000256" key="7">
    <source>
        <dbReference type="ARBA" id="ARBA00022777"/>
    </source>
</evidence>
<dbReference type="InterPro" id="IPR016152">
    <property type="entry name" value="PTrfase/Anion_transptr"/>
</dbReference>
<keyword evidence="13" id="KW-1185">Reference proteome</keyword>